<dbReference type="AlphaFoldDB" id="A0A6G1EAZ1"/>
<keyword evidence="2" id="KW-1185">Reference proteome</keyword>
<reference evidence="1 2" key="1">
    <citation type="submission" date="2019-11" db="EMBL/GenBank/DDBJ databases">
        <title>Whole genome sequence of Oryza granulata.</title>
        <authorList>
            <person name="Li W."/>
        </authorList>
    </citation>
    <scope>NUCLEOTIDE SEQUENCE [LARGE SCALE GENOMIC DNA]</scope>
    <source>
        <strain evidence="2">cv. Menghai</strain>
        <tissue evidence="1">Leaf</tissue>
    </source>
</reference>
<dbReference type="Proteomes" id="UP000479710">
    <property type="component" value="Unassembled WGS sequence"/>
</dbReference>
<organism evidence="1 2">
    <name type="scientific">Oryza meyeriana var. granulata</name>
    <dbReference type="NCBI Taxonomy" id="110450"/>
    <lineage>
        <taxon>Eukaryota</taxon>
        <taxon>Viridiplantae</taxon>
        <taxon>Streptophyta</taxon>
        <taxon>Embryophyta</taxon>
        <taxon>Tracheophyta</taxon>
        <taxon>Spermatophyta</taxon>
        <taxon>Magnoliopsida</taxon>
        <taxon>Liliopsida</taxon>
        <taxon>Poales</taxon>
        <taxon>Poaceae</taxon>
        <taxon>BOP clade</taxon>
        <taxon>Oryzoideae</taxon>
        <taxon>Oryzeae</taxon>
        <taxon>Oryzinae</taxon>
        <taxon>Oryza</taxon>
        <taxon>Oryza meyeriana</taxon>
    </lineage>
</organism>
<evidence type="ECO:0000313" key="2">
    <source>
        <dbReference type="Proteomes" id="UP000479710"/>
    </source>
</evidence>
<dbReference type="EMBL" id="SPHZ02000004">
    <property type="protein sequence ID" value="KAF0921907.1"/>
    <property type="molecule type" value="Genomic_DNA"/>
</dbReference>
<evidence type="ECO:0000313" key="1">
    <source>
        <dbReference type="EMBL" id="KAF0921907.1"/>
    </source>
</evidence>
<accession>A0A6G1EAZ1</accession>
<protein>
    <submittedName>
        <fullName evidence="1">Uncharacterized protein</fullName>
    </submittedName>
</protein>
<proteinExistence type="predicted"/>
<name>A0A6G1EAZ1_9ORYZ</name>
<sequence>MHQPDRGTRRLSDVEEDHGEKVAFDGDGQYKKMVNEQPGNAEFLRNYSQFLREVFVTILTGK</sequence>
<gene>
    <name evidence="1" type="ORF">E2562_020517</name>
</gene>
<comment type="caution">
    <text evidence="1">The sequence shown here is derived from an EMBL/GenBank/DDBJ whole genome shotgun (WGS) entry which is preliminary data.</text>
</comment>